<keyword evidence="2" id="KW-1185">Reference proteome</keyword>
<dbReference type="AlphaFoldDB" id="A0A545V490"/>
<evidence type="ECO:0000313" key="1">
    <source>
        <dbReference type="EMBL" id="TQV96530.1"/>
    </source>
</evidence>
<dbReference type="Proteomes" id="UP000315783">
    <property type="component" value="Unassembled WGS sequence"/>
</dbReference>
<evidence type="ECO:0000313" key="2">
    <source>
        <dbReference type="Proteomes" id="UP000315783"/>
    </source>
</evidence>
<gene>
    <name evidence="1" type="ORF">IF1G_05113</name>
</gene>
<reference evidence="1 2" key="1">
    <citation type="journal article" date="2019" name="Appl. Microbiol. Biotechnol.">
        <title>Genome sequence of Isaria javanica and comparative genome analysis insights into family S53 peptidase evolution in fungal entomopathogens.</title>
        <authorList>
            <person name="Lin R."/>
            <person name="Zhang X."/>
            <person name="Xin B."/>
            <person name="Zou M."/>
            <person name="Gao Y."/>
            <person name="Qin F."/>
            <person name="Hu Q."/>
            <person name="Xie B."/>
            <person name="Cheng X."/>
        </authorList>
    </citation>
    <scope>NUCLEOTIDE SEQUENCE [LARGE SCALE GENOMIC DNA]</scope>
    <source>
        <strain evidence="1 2">IJ1G</strain>
    </source>
</reference>
<accession>A0A545V490</accession>
<organism evidence="1 2">
    <name type="scientific">Cordyceps javanica</name>
    <dbReference type="NCBI Taxonomy" id="43265"/>
    <lineage>
        <taxon>Eukaryota</taxon>
        <taxon>Fungi</taxon>
        <taxon>Dikarya</taxon>
        <taxon>Ascomycota</taxon>
        <taxon>Pezizomycotina</taxon>
        <taxon>Sordariomycetes</taxon>
        <taxon>Hypocreomycetidae</taxon>
        <taxon>Hypocreales</taxon>
        <taxon>Cordycipitaceae</taxon>
        <taxon>Cordyceps</taxon>
    </lineage>
</organism>
<comment type="caution">
    <text evidence="1">The sequence shown here is derived from an EMBL/GenBank/DDBJ whole genome shotgun (WGS) entry which is preliminary data.</text>
</comment>
<proteinExistence type="predicted"/>
<sequence length="74" mass="8705">MQVEKEPVQRYNCTNRARKGLGDKPWGMARKTGRLWWVGEALRPFRNKPDVLTLNLADVNTLPLWYCRFDLQEG</sequence>
<name>A0A545V490_9HYPO</name>
<dbReference type="EMBL" id="SPUK01000006">
    <property type="protein sequence ID" value="TQV96530.1"/>
    <property type="molecule type" value="Genomic_DNA"/>
</dbReference>
<protein>
    <submittedName>
        <fullName evidence="1">Uncharacterized protein</fullName>
    </submittedName>
</protein>